<keyword evidence="6 11" id="KW-0521">NADP</keyword>
<dbReference type="Gene3D" id="3.40.50.720">
    <property type="entry name" value="NAD(P)-binding Rossmann-like Domain"/>
    <property type="match status" value="1"/>
</dbReference>
<evidence type="ECO:0000259" key="12">
    <source>
        <dbReference type="Pfam" id="PF00763"/>
    </source>
</evidence>
<dbReference type="Pfam" id="PF00763">
    <property type="entry name" value="THF_DHG_CYH"/>
    <property type="match status" value="1"/>
</dbReference>
<proteinExistence type="inferred from homology"/>
<protein>
    <recommendedName>
        <fullName evidence="11">Bifunctional protein FolD</fullName>
    </recommendedName>
    <domain>
        <recommendedName>
            <fullName evidence="11">Methylenetetrahydrofolate dehydrogenase</fullName>
            <ecNumber evidence="11">1.5.1.5</ecNumber>
        </recommendedName>
    </domain>
    <domain>
        <recommendedName>
            <fullName evidence="11">Methenyltetrahydrofolate cyclohydrolase</fullName>
            <ecNumber evidence="11">3.5.4.9</ecNumber>
        </recommendedName>
    </domain>
</protein>
<keyword evidence="5 11" id="KW-0378">Hydrolase</keyword>
<keyword evidence="2 11" id="KW-0554">One-carbon metabolism</keyword>
<dbReference type="SUPFAM" id="SSF51735">
    <property type="entry name" value="NAD(P)-binding Rossmann-fold domains"/>
    <property type="match status" value="1"/>
</dbReference>
<dbReference type="Pfam" id="PF02882">
    <property type="entry name" value="THF_DHG_CYH_C"/>
    <property type="match status" value="1"/>
</dbReference>
<feature type="binding site" evidence="11">
    <location>
        <position position="231"/>
    </location>
    <ligand>
        <name>NADP(+)</name>
        <dbReference type="ChEBI" id="CHEBI:58349"/>
    </ligand>
</feature>
<comment type="similarity">
    <text evidence="11">Belongs to the tetrahydrofolate dehydrogenase/cyclohydrolase family.</text>
</comment>
<evidence type="ECO:0000256" key="5">
    <source>
        <dbReference type="ARBA" id="ARBA00022801"/>
    </source>
</evidence>
<evidence type="ECO:0000256" key="6">
    <source>
        <dbReference type="ARBA" id="ARBA00022857"/>
    </source>
</evidence>
<dbReference type="PANTHER" id="PTHR48099:SF5">
    <property type="entry name" value="C-1-TETRAHYDROFOLATE SYNTHASE, CYTOPLASMIC"/>
    <property type="match status" value="1"/>
</dbReference>
<evidence type="ECO:0000256" key="7">
    <source>
        <dbReference type="ARBA" id="ARBA00023002"/>
    </source>
</evidence>
<evidence type="ECO:0000256" key="4">
    <source>
        <dbReference type="ARBA" id="ARBA00022755"/>
    </source>
</evidence>
<evidence type="ECO:0000256" key="8">
    <source>
        <dbReference type="ARBA" id="ARBA00023102"/>
    </source>
</evidence>
<dbReference type="InterPro" id="IPR036291">
    <property type="entry name" value="NAD(P)-bd_dom_sf"/>
</dbReference>
<keyword evidence="7 11" id="KW-0560">Oxidoreductase</keyword>
<evidence type="ECO:0000256" key="1">
    <source>
        <dbReference type="ARBA" id="ARBA00004777"/>
    </source>
</evidence>
<organism evidence="14 15">
    <name type="scientific">Salinicoccus jeotgali</name>
    <dbReference type="NCBI Taxonomy" id="381634"/>
    <lineage>
        <taxon>Bacteria</taxon>
        <taxon>Bacillati</taxon>
        <taxon>Bacillota</taxon>
        <taxon>Bacilli</taxon>
        <taxon>Bacillales</taxon>
        <taxon>Staphylococcaceae</taxon>
        <taxon>Salinicoccus</taxon>
    </lineage>
</organism>
<evidence type="ECO:0000256" key="3">
    <source>
        <dbReference type="ARBA" id="ARBA00022605"/>
    </source>
</evidence>
<comment type="pathway">
    <text evidence="1 11">One-carbon metabolism; tetrahydrofolate interconversion.</text>
</comment>
<comment type="subunit">
    <text evidence="11">Homodimer.</text>
</comment>
<keyword evidence="9 11" id="KW-0486">Methionine biosynthesis</keyword>
<name>A0ABP7E580_9STAP</name>
<evidence type="ECO:0000313" key="15">
    <source>
        <dbReference type="Proteomes" id="UP001500920"/>
    </source>
</evidence>
<feature type="binding site" evidence="11">
    <location>
        <begin position="165"/>
        <end position="167"/>
    </location>
    <ligand>
        <name>NADP(+)</name>
        <dbReference type="ChEBI" id="CHEBI:58349"/>
    </ligand>
</feature>
<keyword evidence="4 11" id="KW-0658">Purine biosynthesis</keyword>
<keyword evidence="8 11" id="KW-0368">Histidine biosynthesis</keyword>
<comment type="catalytic activity">
    <reaction evidence="11">
        <text>(6R)-5,10-methenyltetrahydrofolate + H2O = (6R)-10-formyltetrahydrofolate + H(+)</text>
        <dbReference type="Rhea" id="RHEA:23700"/>
        <dbReference type="ChEBI" id="CHEBI:15377"/>
        <dbReference type="ChEBI" id="CHEBI:15378"/>
        <dbReference type="ChEBI" id="CHEBI:57455"/>
        <dbReference type="ChEBI" id="CHEBI:195366"/>
        <dbReference type="EC" id="3.5.4.9"/>
    </reaction>
</comment>
<feature type="domain" description="Tetrahydrofolate dehydrogenase/cyclohydrolase NAD(P)-binding" evidence="13">
    <location>
        <begin position="139"/>
        <end position="279"/>
    </location>
</feature>
<dbReference type="InterPro" id="IPR046346">
    <property type="entry name" value="Aminoacid_DH-like_N_sf"/>
</dbReference>
<dbReference type="InterPro" id="IPR000672">
    <property type="entry name" value="THF_DH/CycHdrlase"/>
</dbReference>
<evidence type="ECO:0000256" key="10">
    <source>
        <dbReference type="ARBA" id="ARBA00023268"/>
    </source>
</evidence>
<keyword evidence="3 11" id="KW-0028">Amino-acid biosynthesis</keyword>
<evidence type="ECO:0000256" key="9">
    <source>
        <dbReference type="ARBA" id="ARBA00023167"/>
    </source>
</evidence>
<evidence type="ECO:0000256" key="2">
    <source>
        <dbReference type="ARBA" id="ARBA00022563"/>
    </source>
</evidence>
<dbReference type="CDD" id="cd01080">
    <property type="entry name" value="NAD_bind_m-THF_DH_Cyclohyd"/>
    <property type="match status" value="1"/>
</dbReference>
<feature type="domain" description="Tetrahydrofolate dehydrogenase/cyclohydrolase catalytic" evidence="12">
    <location>
        <begin position="5"/>
        <end position="119"/>
    </location>
</feature>
<comment type="caution">
    <text evidence="11">Lacks conserved residue(s) required for the propagation of feature annotation.</text>
</comment>
<sequence length="290" mass="31976">MTTIMDGKAVAAHLSEKIKKALSESDKHGISPKVAFVRVGERSDSISYERAAIKRFEKFSIETEQYHFPDDVSARSFLSKFREINEDYSINGILLLQPLPKHIDMKRVEELMNPIKDIDGMTPFNLGQVVTDEENRLEPCTPAGVMEMLEFYNISLKGKDVVVVGASEVVGKPLSLLFMNHDATVTTCNAYTNDLARKCRQADIIVSAAGVINLIGADHVKEGAVVVDVGINFNDAGKMVGDVDYDAVRDKTSYITPVPGGVGAITTTVLAYHLMMATDYQKEPVLFLER</sequence>
<comment type="caution">
    <text evidence="14">The sequence shown here is derived from an EMBL/GenBank/DDBJ whole genome shotgun (WGS) entry which is preliminary data.</text>
</comment>
<gene>
    <name evidence="11" type="primary">folD</name>
    <name evidence="14" type="ORF">GCM10022378_00580</name>
</gene>
<dbReference type="Proteomes" id="UP001500920">
    <property type="component" value="Unassembled WGS sequence"/>
</dbReference>
<comment type="function">
    <text evidence="11">Catalyzes the oxidation of 5,10-methylenetetrahydrofolate to 5,10-methenyltetrahydrofolate and then the hydrolysis of 5,10-methenyltetrahydrofolate to 10-formyltetrahydrofolate.</text>
</comment>
<keyword evidence="15" id="KW-1185">Reference proteome</keyword>
<dbReference type="EC" id="3.5.4.9" evidence="11"/>
<dbReference type="PANTHER" id="PTHR48099">
    <property type="entry name" value="C-1-TETRAHYDROFOLATE SYNTHASE, CYTOPLASMIC-RELATED"/>
    <property type="match status" value="1"/>
</dbReference>
<dbReference type="PRINTS" id="PR00085">
    <property type="entry name" value="THFDHDRGNASE"/>
</dbReference>
<keyword evidence="10 11" id="KW-0511">Multifunctional enzyme</keyword>
<dbReference type="RefSeq" id="WP_344700621.1">
    <property type="nucleotide sequence ID" value="NZ_BAABCK010000002.1"/>
</dbReference>
<dbReference type="Gene3D" id="3.40.50.10860">
    <property type="entry name" value="Leucine Dehydrogenase, chain A, domain 1"/>
    <property type="match status" value="1"/>
</dbReference>
<comment type="catalytic activity">
    <reaction evidence="11">
        <text>(6R)-5,10-methylene-5,6,7,8-tetrahydrofolate + NADP(+) = (6R)-5,10-methenyltetrahydrofolate + NADPH</text>
        <dbReference type="Rhea" id="RHEA:22812"/>
        <dbReference type="ChEBI" id="CHEBI:15636"/>
        <dbReference type="ChEBI" id="CHEBI:57455"/>
        <dbReference type="ChEBI" id="CHEBI:57783"/>
        <dbReference type="ChEBI" id="CHEBI:58349"/>
        <dbReference type="EC" id="1.5.1.5"/>
    </reaction>
</comment>
<evidence type="ECO:0000313" key="14">
    <source>
        <dbReference type="EMBL" id="GAA3713643.1"/>
    </source>
</evidence>
<accession>A0ABP7E580</accession>
<dbReference type="EC" id="1.5.1.5" evidence="11"/>
<dbReference type="InterPro" id="IPR020631">
    <property type="entry name" value="THF_DH/CycHdrlase_NAD-bd_dom"/>
</dbReference>
<evidence type="ECO:0000259" key="13">
    <source>
        <dbReference type="Pfam" id="PF02882"/>
    </source>
</evidence>
<dbReference type="HAMAP" id="MF_01576">
    <property type="entry name" value="THF_DHG_CYH"/>
    <property type="match status" value="1"/>
</dbReference>
<dbReference type="InterPro" id="IPR020630">
    <property type="entry name" value="THF_DH/CycHdrlase_cat_dom"/>
</dbReference>
<evidence type="ECO:0000256" key="11">
    <source>
        <dbReference type="HAMAP-Rule" id="MF_01576"/>
    </source>
</evidence>
<dbReference type="EMBL" id="BAABCK010000002">
    <property type="protein sequence ID" value="GAA3713643.1"/>
    <property type="molecule type" value="Genomic_DNA"/>
</dbReference>
<dbReference type="SUPFAM" id="SSF53223">
    <property type="entry name" value="Aminoacid dehydrogenase-like, N-terminal domain"/>
    <property type="match status" value="1"/>
</dbReference>
<reference evidence="15" key="1">
    <citation type="journal article" date="2019" name="Int. J. Syst. Evol. Microbiol.">
        <title>The Global Catalogue of Microorganisms (GCM) 10K type strain sequencing project: providing services to taxonomists for standard genome sequencing and annotation.</title>
        <authorList>
            <consortium name="The Broad Institute Genomics Platform"/>
            <consortium name="The Broad Institute Genome Sequencing Center for Infectious Disease"/>
            <person name="Wu L."/>
            <person name="Ma J."/>
        </authorList>
    </citation>
    <scope>NUCLEOTIDE SEQUENCE [LARGE SCALE GENOMIC DNA]</scope>
    <source>
        <strain evidence="15">JCM 16981</strain>
    </source>
</reference>